<dbReference type="InterPro" id="IPR052594">
    <property type="entry name" value="J_domain-containing_protein"/>
</dbReference>
<dbReference type="Pfam" id="PF00226">
    <property type="entry name" value="DnaJ"/>
    <property type="match status" value="1"/>
</dbReference>
<evidence type="ECO:0000259" key="2">
    <source>
        <dbReference type="PROSITE" id="PS50076"/>
    </source>
</evidence>
<dbReference type="CDD" id="cd06257">
    <property type="entry name" value="DnaJ"/>
    <property type="match status" value="1"/>
</dbReference>
<organism evidence="3 4">
    <name type="scientific">Apiotrichum porosum</name>
    <dbReference type="NCBI Taxonomy" id="105984"/>
    <lineage>
        <taxon>Eukaryota</taxon>
        <taxon>Fungi</taxon>
        <taxon>Dikarya</taxon>
        <taxon>Basidiomycota</taxon>
        <taxon>Agaricomycotina</taxon>
        <taxon>Tremellomycetes</taxon>
        <taxon>Trichosporonales</taxon>
        <taxon>Trichosporonaceae</taxon>
        <taxon>Apiotrichum</taxon>
    </lineage>
</organism>
<accession>A0A427XS99</accession>
<feature type="compositionally biased region" description="Low complexity" evidence="1">
    <location>
        <begin position="360"/>
        <end position="370"/>
    </location>
</feature>
<dbReference type="PANTHER" id="PTHR44144:SF1">
    <property type="entry name" value="DNAJ HOMOLOG SUBFAMILY C MEMBER 9"/>
    <property type="match status" value="1"/>
</dbReference>
<feature type="region of interest" description="Disordered" evidence="1">
    <location>
        <begin position="360"/>
        <end position="380"/>
    </location>
</feature>
<evidence type="ECO:0000313" key="3">
    <source>
        <dbReference type="EMBL" id="RSH81697.1"/>
    </source>
</evidence>
<keyword evidence="4" id="KW-1185">Reference proteome</keyword>
<dbReference type="GO" id="GO:0031072">
    <property type="term" value="F:heat shock protein binding"/>
    <property type="evidence" value="ECO:0007669"/>
    <property type="project" value="TreeGrafter"/>
</dbReference>
<dbReference type="GO" id="GO:0005737">
    <property type="term" value="C:cytoplasm"/>
    <property type="evidence" value="ECO:0007669"/>
    <property type="project" value="TreeGrafter"/>
</dbReference>
<dbReference type="OrthoDB" id="110024at2759"/>
<evidence type="ECO:0000313" key="4">
    <source>
        <dbReference type="Proteomes" id="UP000279236"/>
    </source>
</evidence>
<dbReference type="InterPro" id="IPR036869">
    <property type="entry name" value="J_dom_sf"/>
</dbReference>
<dbReference type="SUPFAM" id="SSF46565">
    <property type="entry name" value="Chaperone J-domain"/>
    <property type="match status" value="1"/>
</dbReference>
<dbReference type="Pfam" id="PF23302">
    <property type="entry name" value="HTH_DNAJC9"/>
    <property type="match status" value="1"/>
</dbReference>
<gene>
    <name evidence="3" type="ORF">EHS24_007883</name>
</gene>
<protein>
    <recommendedName>
        <fullName evidence="2">J domain-containing protein</fullName>
    </recommendedName>
</protein>
<proteinExistence type="predicted"/>
<dbReference type="Gene3D" id="1.10.287.110">
    <property type="entry name" value="DnaJ domain"/>
    <property type="match status" value="1"/>
</dbReference>
<dbReference type="PANTHER" id="PTHR44144">
    <property type="entry name" value="DNAJ HOMOLOG SUBFAMILY C MEMBER 9"/>
    <property type="match status" value="1"/>
</dbReference>
<feature type="compositionally biased region" description="Basic and acidic residues" evidence="1">
    <location>
        <begin position="234"/>
        <end position="249"/>
    </location>
</feature>
<dbReference type="Proteomes" id="UP000279236">
    <property type="component" value="Unassembled WGS sequence"/>
</dbReference>
<evidence type="ECO:0000256" key="1">
    <source>
        <dbReference type="SAM" id="MobiDB-lite"/>
    </source>
</evidence>
<feature type="domain" description="J" evidence="2">
    <location>
        <begin position="22"/>
        <end position="92"/>
    </location>
</feature>
<feature type="region of interest" description="Disordered" evidence="1">
    <location>
        <begin position="279"/>
        <end position="315"/>
    </location>
</feature>
<dbReference type="RefSeq" id="XP_028476152.1">
    <property type="nucleotide sequence ID" value="XM_028623219.1"/>
</dbReference>
<dbReference type="GO" id="GO:0005634">
    <property type="term" value="C:nucleus"/>
    <property type="evidence" value="ECO:0007669"/>
    <property type="project" value="TreeGrafter"/>
</dbReference>
<dbReference type="InterPro" id="IPR056453">
    <property type="entry name" value="HTH_DNAJC9"/>
</dbReference>
<reference evidence="3 4" key="1">
    <citation type="submission" date="2018-11" db="EMBL/GenBank/DDBJ databases">
        <title>Genome sequence of Apiotrichum porosum DSM 27194.</title>
        <authorList>
            <person name="Aliyu H."/>
            <person name="Gorte O."/>
            <person name="Ochsenreither K."/>
        </authorList>
    </citation>
    <scope>NUCLEOTIDE SEQUENCE [LARGE SCALE GENOMIC DNA]</scope>
    <source>
        <strain evidence="3 4">DSM 27194</strain>
    </source>
</reference>
<name>A0A427XS99_9TREE</name>
<dbReference type="PRINTS" id="PR00625">
    <property type="entry name" value="JDOMAIN"/>
</dbReference>
<feature type="compositionally biased region" description="Basic residues" evidence="1">
    <location>
        <begin position="285"/>
        <end position="296"/>
    </location>
</feature>
<dbReference type="EMBL" id="RSCE01000006">
    <property type="protein sequence ID" value="RSH81697.1"/>
    <property type="molecule type" value="Genomic_DNA"/>
</dbReference>
<dbReference type="SMART" id="SM00271">
    <property type="entry name" value="DnaJ"/>
    <property type="match status" value="1"/>
</dbReference>
<dbReference type="InterPro" id="IPR018253">
    <property type="entry name" value="DnaJ_domain_CS"/>
</dbReference>
<dbReference type="GeneID" id="39592426"/>
<dbReference type="PROSITE" id="PS00636">
    <property type="entry name" value="DNAJ_1"/>
    <property type="match status" value="1"/>
</dbReference>
<dbReference type="InterPro" id="IPR001623">
    <property type="entry name" value="DnaJ_domain"/>
</dbReference>
<dbReference type="AlphaFoldDB" id="A0A427XS99"/>
<feature type="region of interest" description="Disordered" evidence="1">
    <location>
        <begin position="229"/>
        <end position="249"/>
    </location>
</feature>
<sequence length="380" mass="41823">MSEESDPLLTFFSASEAESLDILYVTLGCTKDASADDLRKAYRKAALRCHPDKHASKSEEERAVLHVEFQKIGFAWAVLSDEKRRKRYDATGRTDELKFDEAGEAGWDAYFEDLFERFDRKALDEDKAKYQGSEEELVDLRAAFVQTKGSWPGILERIPHSTHEDETRLIALVEAEITAGTIESTRKWTTSSTDTSAAKKRKRAAEKDAAAAEEAAKELGVWDEFYGSGKKGRRAADDKENKKSGKTGDGEDALAALILRRQQQRSGGLDALEAKYRKIEETRASKKSAGGKKGKKATATTEEPVDAPHPGDLDDDAFAALQAKMFGNKASSKKSKAEEAHPDDLDDDAFAALQAKMFANKANKASGSSEKAAKKRKTKA</sequence>
<dbReference type="PROSITE" id="PS50076">
    <property type="entry name" value="DNAJ_2"/>
    <property type="match status" value="1"/>
</dbReference>
<comment type="caution">
    <text evidence="3">The sequence shown here is derived from an EMBL/GenBank/DDBJ whole genome shotgun (WGS) entry which is preliminary data.</text>
</comment>